<feature type="domain" description="Recombinase" evidence="4">
    <location>
        <begin position="165"/>
        <end position="308"/>
    </location>
</feature>
<organism evidence="5 6">
    <name type="scientific">Sporofaciens musculi</name>
    <dbReference type="NCBI Taxonomy" id="2681861"/>
    <lineage>
        <taxon>Bacteria</taxon>
        <taxon>Bacillati</taxon>
        <taxon>Bacillota</taxon>
        <taxon>Clostridia</taxon>
        <taxon>Lachnospirales</taxon>
        <taxon>Lachnospiraceae</taxon>
        <taxon>Sporofaciens</taxon>
    </lineage>
</organism>
<accession>A0A7X3MFW9</accession>
<dbReference type="InterPro" id="IPR025827">
    <property type="entry name" value="Zn_ribbon_recom_dom"/>
</dbReference>
<evidence type="ECO:0000256" key="1">
    <source>
        <dbReference type="SAM" id="Coils"/>
    </source>
</evidence>
<evidence type="ECO:0000256" key="2">
    <source>
        <dbReference type="SAM" id="MobiDB-lite"/>
    </source>
</evidence>
<proteinExistence type="predicted"/>
<dbReference type="RefSeq" id="WP_159750874.1">
    <property type="nucleotide sequence ID" value="NZ_WUQX01000001.1"/>
</dbReference>
<dbReference type="Pfam" id="PF07508">
    <property type="entry name" value="Recombinase"/>
    <property type="match status" value="1"/>
</dbReference>
<comment type="caution">
    <text evidence="5">The sequence shown here is derived from an EMBL/GenBank/DDBJ whole genome shotgun (WGS) entry which is preliminary data.</text>
</comment>
<dbReference type="Gene3D" id="3.90.1750.20">
    <property type="entry name" value="Putative Large Serine Recombinase, Chain B, Domain 2"/>
    <property type="match status" value="1"/>
</dbReference>
<feature type="compositionally biased region" description="Basic and acidic residues" evidence="2">
    <location>
        <begin position="630"/>
        <end position="640"/>
    </location>
</feature>
<dbReference type="PANTHER" id="PTHR30461:SF23">
    <property type="entry name" value="DNA RECOMBINASE-RELATED"/>
    <property type="match status" value="1"/>
</dbReference>
<feature type="compositionally biased region" description="Basic residues" evidence="2">
    <location>
        <begin position="653"/>
        <end position="663"/>
    </location>
</feature>
<dbReference type="InterPro" id="IPR038109">
    <property type="entry name" value="DNA_bind_recomb_sf"/>
</dbReference>
<evidence type="ECO:0000313" key="5">
    <source>
        <dbReference type="EMBL" id="MXP75636.1"/>
    </source>
</evidence>
<keyword evidence="6" id="KW-1185">Reference proteome</keyword>
<name>A0A7X3MFW9_9FIRM</name>
<dbReference type="SMART" id="SM00857">
    <property type="entry name" value="Resolvase"/>
    <property type="match status" value="1"/>
</dbReference>
<feature type="coiled-coil region" evidence="1">
    <location>
        <begin position="400"/>
        <end position="469"/>
    </location>
</feature>
<dbReference type="InterPro" id="IPR011109">
    <property type="entry name" value="DNA_bind_recombinase_dom"/>
</dbReference>
<dbReference type="Pfam" id="PF13408">
    <property type="entry name" value="Zn_ribbon_recom"/>
    <property type="match status" value="1"/>
</dbReference>
<dbReference type="Pfam" id="PF14287">
    <property type="entry name" value="DUF4368"/>
    <property type="match status" value="1"/>
</dbReference>
<feature type="compositionally biased region" description="Basic and acidic residues" evidence="2">
    <location>
        <begin position="598"/>
        <end position="620"/>
    </location>
</feature>
<dbReference type="PANTHER" id="PTHR30461">
    <property type="entry name" value="DNA-INVERTASE FROM LAMBDOID PROPHAGE"/>
    <property type="match status" value="1"/>
</dbReference>
<evidence type="ECO:0000259" key="3">
    <source>
        <dbReference type="PROSITE" id="PS51736"/>
    </source>
</evidence>
<dbReference type="InterPro" id="IPR036162">
    <property type="entry name" value="Resolvase-like_N_sf"/>
</dbReference>
<dbReference type="EMBL" id="WUQX01000001">
    <property type="protein sequence ID" value="MXP75636.1"/>
    <property type="molecule type" value="Genomic_DNA"/>
</dbReference>
<dbReference type="InterPro" id="IPR025378">
    <property type="entry name" value="DUF4368"/>
</dbReference>
<feature type="compositionally biased region" description="Low complexity" evidence="2">
    <location>
        <begin position="718"/>
        <end position="727"/>
    </location>
</feature>
<gene>
    <name evidence="5" type="ORF">GN277_09630</name>
</gene>
<dbReference type="InterPro" id="IPR006119">
    <property type="entry name" value="Resolv_N"/>
</dbReference>
<dbReference type="PROSITE" id="PS51737">
    <property type="entry name" value="RECOMBINASE_DNA_BIND"/>
    <property type="match status" value="1"/>
</dbReference>
<feature type="compositionally biased region" description="Basic and acidic residues" evidence="2">
    <location>
        <begin position="547"/>
        <end position="586"/>
    </location>
</feature>
<dbReference type="AlphaFoldDB" id="A0A7X3MFW9"/>
<dbReference type="Pfam" id="PF00239">
    <property type="entry name" value="Resolvase"/>
    <property type="match status" value="1"/>
</dbReference>
<dbReference type="GO" id="GO:0000150">
    <property type="term" value="F:DNA strand exchange activity"/>
    <property type="evidence" value="ECO:0007669"/>
    <property type="project" value="InterPro"/>
</dbReference>
<keyword evidence="1" id="KW-0175">Coiled coil</keyword>
<feature type="region of interest" description="Disordered" evidence="2">
    <location>
        <begin position="546"/>
        <end position="753"/>
    </location>
</feature>
<protein>
    <submittedName>
        <fullName evidence="5">DUF4368 domain-containing protein</fullName>
    </submittedName>
</protein>
<dbReference type="InterPro" id="IPR050639">
    <property type="entry name" value="SSR_resolvase"/>
</dbReference>
<dbReference type="SUPFAM" id="SSF53041">
    <property type="entry name" value="Resolvase-like"/>
    <property type="match status" value="1"/>
</dbReference>
<dbReference type="PROSITE" id="PS51736">
    <property type="entry name" value="RECOMBINASES_3"/>
    <property type="match status" value="1"/>
</dbReference>
<dbReference type="Gene3D" id="3.40.50.1390">
    <property type="entry name" value="Resolvase, N-terminal catalytic domain"/>
    <property type="match status" value="1"/>
</dbReference>
<evidence type="ECO:0000313" key="6">
    <source>
        <dbReference type="Proteomes" id="UP000460412"/>
    </source>
</evidence>
<dbReference type="GO" id="GO:0003677">
    <property type="term" value="F:DNA binding"/>
    <property type="evidence" value="ECO:0007669"/>
    <property type="project" value="InterPro"/>
</dbReference>
<reference evidence="5 6" key="1">
    <citation type="submission" date="2019-12" db="EMBL/GenBank/DDBJ databases">
        <title>Sporaefaciens musculi gen. nov., sp. nov., a novel bacterium isolated from the caecum of an obese mouse.</title>
        <authorList>
            <person name="Rasmussen T.S."/>
            <person name="Streidl T."/>
            <person name="Hitch T.C.A."/>
            <person name="Wortmann E."/>
            <person name="Deptula P."/>
            <person name="Hansen M."/>
            <person name="Nielsen D.S."/>
            <person name="Clavel T."/>
            <person name="Vogensen F.K."/>
        </authorList>
    </citation>
    <scope>NUCLEOTIDE SEQUENCE [LARGE SCALE GENOMIC DNA]</scope>
    <source>
        <strain evidence="5 6">WCA-9-b2</strain>
    </source>
</reference>
<sequence length="788" mass="91268">MKKQAEKDKLTALYERLSHDDERAGESVSIENQKRILEDYARKNGFTNIRHFTDDGIRGTTFKRPGLDAMLDEIRAGNVATVIIKDQSRIGRDVVEVGLLKRTFDEYHVRFIAANDNLDTANGFDIMSIFRDVINEWYVADTSRKIKAVFKSRMEKGLRCSGSVCYGYRASKEEKGEWIIDEEAAAVVRRIFQSVLAGETVASIAKALRTEKIPIPSEHWKRTGEPVRAAKYTDPYAWSATTIGYILKRPEYMGRKVLGKTVCENYKTKSSRKTTPEEQYIFEGAIPAIVDVETWQTVQKIRETVRRAPKRQNAPNRLTGLLYCADCGSKLTHRYNLVQGKWIEDAFICSGYRHLIHDCTMHHIPTAKIEAAILAVIQRVSWYVRHNEKEFTERVREASDQNQEKTVKECRQKINKAQKRHRELDGLVKKLYEGNATGKIPDKHFTRLLAEYDEEQTGLETSIAEWQRQIESWNADKLKTDQFIQLVKRYTDFSELTTPMLNEFIEKVIVHEGEGRGNDRHQRIDIYLNFIGAFEVPAHIVTPAEVEEQRRQQEEQAAKEARSKELEKARYEKRKAEKRAFTERKKAGLLTPEEQEAEEKRLAHNREWQKEWREKRKATEPPKPPKKKSLKELMEIEKTGAELTPEEAERLAEHRRKKAAQHKAWRERQKAGQPKTRTLKELAAAQKEGEALTPEETERLEAHKSRKKIAREKLVQQAETDPAAAAELAKKRAYQSEATKKSRQKMYEEAATGNPEAVERYENYLAARREAYHRKKQEITAEKTEQSA</sequence>
<feature type="domain" description="Resolvase/invertase-type recombinase catalytic" evidence="3">
    <location>
        <begin position="10"/>
        <end position="160"/>
    </location>
</feature>
<evidence type="ECO:0000259" key="4">
    <source>
        <dbReference type="PROSITE" id="PS51737"/>
    </source>
</evidence>
<dbReference type="CDD" id="cd03770">
    <property type="entry name" value="SR_TndX_transposase"/>
    <property type="match status" value="1"/>
</dbReference>
<dbReference type="Proteomes" id="UP000460412">
    <property type="component" value="Unassembled WGS sequence"/>
</dbReference>